<comment type="caution">
    <text evidence="1">The sequence shown here is derived from an EMBL/GenBank/DDBJ whole genome shotgun (WGS) entry which is preliminary data.</text>
</comment>
<feature type="non-terminal residue" evidence="1">
    <location>
        <position position="1"/>
    </location>
</feature>
<gene>
    <name evidence="1" type="ORF">RPERSI_LOCUS5243</name>
</gene>
<proteinExistence type="predicted"/>
<evidence type="ECO:0000313" key="1">
    <source>
        <dbReference type="EMBL" id="CAG8583415.1"/>
    </source>
</evidence>
<organism evidence="1 2">
    <name type="scientific">Racocetra persica</name>
    <dbReference type="NCBI Taxonomy" id="160502"/>
    <lineage>
        <taxon>Eukaryota</taxon>
        <taxon>Fungi</taxon>
        <taxon>Fungi incertae sedis</taxon>
        <taxon>Mucoromycota</taxon>
        <taxon>Glomeromycotina</taxon>
        <taxon>Glomeromycetes</taxon>
        <taxon>Diversisporales</taxon>
        <taxon>Gigasporaceae</taxon>
        <taxon>Racocetra</taxon>
    </lineage>
</organism>
<sequence>SIQRLNMSNEFLVPSANQDTTYIVSSEIGICTCPAGRSGAPCKHQDRENFNKAKMRTPISDSAIETNENAYNNNETNIVVFMDFLNEVKEDYQNANPQLSAKNQSILCLTSYLYDLNSGADSTTHIRSGFMIRVQVESVKRCKTDGSGRK</sequence>
<name>A0ACA9MCW8_9GLOM</name>
<dbReference type="EMBL" id="CAJVQC010007743">
    <property type="protein sequence ID" value="CAG8583415.1"/>
    <property type="molecule type" value="Genomic_DNA"/>
</dbReference>
<reference evidence="1" key="1">
    <citation type="submission" date="2021-06" db="EMBL/GenBank/DDBJ databases">
        <authorList>
            <person name="Kallberg Y."/>
            <person name="Tangrot J."/>
            <person name="Rosling A."/>
        </authorList>
    </citation>
    <scope>NUCLEOTIDE SEQUENCE</scope>
    <source>
        <strain evidence="1">MA461A</strain>
    </source>
</reference>
<accession>A0ACA9MCW8</accession>
<protein>
    <submittedName>
        <fullName evidence="1">23568_t:CDS:1</fullName>
    </submittedName>
</protein>
<evidence type="ECO:0000313" key="2">
    <source>
        <dbReference type="Proteomes" id="UP000789920"/>
    </source>
</evidence>
<dbReference type="Proteomes" id="UP000789920">
    <property type="component" value="Unassembled WGS sequence"/>
</dbReference>
<keyword evidence="2" id="KW-1185">Reference proteome</keyword>